<feature type="domain" description="LTD" evidence="3">
    <location>
        <begin position="63"/>
        <end position="199"/>
    </location>
</feature>
<dbReference type="InterPro" id="IPR029052">
    <property type="entry name" value="Metallo-depent_PP-like"/>
</dbReference>
<dbReference type="InterPro" id="IPR001322">
    <property type="entry name" value="Lamin_tail_dom"/>
</dbReference>
<sequence>MEAIPELSLRHAVPCKPCRKKIESRWQRSSEMKNKTWKRSVVAALAVGMSLSCILPMGSRTVAEAQETPSSTSPPRMLITEIVPDSTNVGNDDGFEYVEVYNNSNQPIDFGDYLIGYRYPGNPPGTDVPLIPYASVVIPPQRTMVFWGMNASSEGLTVADFNANYGTSLVENETIVRMPGGLNDLRERIITVSTRTGRDVVTAAYNKGVIDTKADMGIKYAVPEPGSLEMRLVGSTVERGTPGSVESGQIPNEPVSPLPDSTPPVVQSATSIDRPDLTKPIEFVASASDESLLAHVMLHYKSIRDEQFQTVSMLNGANGVFRHSLDVEAWYGSPTLEYYFEASDGTNRTATEVAFAPLTGEDASGASLNVSDGEVVTGVKRIIGTGAGAEPELLDLTIDGVEPGTKRALTEAPTLVFEAHDVNAGQSAVTMNGEVIDIIPINTMDYATVRVPISPGNFEYGRANTVEIRAGSTKRPYYEEAPEAGLDDFFIRNIRLELADGTEIRDPRYADPALLLDMGDNGRFLPIVSAQFEIPEDKWAWTPAAEKALTAPAYFVFEANDINAGQSVVTFGREVLHLIPFDTTGYATVVVPVRPELFHRGERHRFAIRAGSVNRPYYEEAPEGGLDDFDIRNVRLVLADGTELRDPKYADPTLRFDMGDNGRFLPITYFDFQIPDDQWKALSYLWDTAGATDGPHQVQLSEAGASYAAANVFTDNQGPVIVSNMAEGQSYKGAFTIEASASDLVAPVATFEATLDGQPISIPFATSSAELTPGVHELHLKATDGTGWTTERSIRFHTPEELPFAPTILSPAHGSVGLETEVELEASVDDPSDDPLQVTFFKGDRIAAPDPRMLIYSNAVDREPPISIESAGDQTFSDEEKAKLDASDDVYVVSDSYEQFPYHRFEVEVGDQLGAGDRIELYWEGHSLEGRKVTLYAWNVVEGEWKPLASTVAASEEDFALAASVSPEPYVIDGRVHALVQDLIPDRGDYDFTFVAMPDTQIYAEIQPEYFQSQVEWIRDRKEAMNIRYVTHVGDIVNSAGNRDQWARADRFMSVLEDAGIPYGVVAGNHDVFDGGANSEPDYSAFGEFFGAARFENEPYFGGSYKNNRGRYDMISANGNDFMFVYMGWGVNDEDLVWMNQVLSQHPDRKAILVLHDYLRANAARSETGQKVFDEVVVPNPNVAMVISGHYTGSAVKTDAIDDDRDGTADRNVYQILNDYQGIPNGGSGYLKLFHFDTETDQIFVNTYSPYLDDYNYYDPEKDEWTLRMELTPRLKRVATDKMEVRIFTDEAIAPATPAKSGSVVRAAWTGLTGSTTYSWYVVAEDAFGGRTASELSSFRTRYTLPAPTGLQAIDIRADGATIGWNPVDPGDGSTVTYAVYANGGEIASVADAVYAIDGLTPDTEYRIHVVAKHVPTGTVSKPSPELTIRTWIDVATLERILEDLIVSREVESPLSNPLSNALRQASHHEQDGRSEQARKSVEDFLKHLNNEAIASSASEHAKQLLREKAEALLLAMNTTGI</sequence>
<feature type="domain" description="Fibronectin type-III" evidence="2">
    <location>
        <begin position="1347"/>
        <end position="1434"/>
    </location>
</feature>
<dbReference type="CDD" id="cd00063">
    <property type="entry name" value="FN3"/>
    <property type="match status" value="1"/>
</dbReference>
<dbReference type="PANTHER" id="PTHR43143:SF5">
    <property type="entry name" value="SECRETED PROTEIN"/>
    <property type="match status" value="1"/>
</dbReference>
<dbReference type="Pfam" id="PF00149">
    <property type="entry name" value="Metallophos"/>
    <property type="match status" value="1"/>
</dbReference>
<dbReference type="Pfam" id="PF00041">
    <property type="entry name" value="fn3"/>
    <property type="match status" value="1"/>
</dbReference>
<dbReference type="SUPFAM" id="SSF49265">
    <property type="entry name" value="Fibronectin type III"/>
    <property type="match status" value="1"/>
</dbReference>
<dbReference type="SUPFAM" id="SSF56300">
    <property type="entry name" value="Metallo-dependent phosphatases"/>
    <property type="match status" value="1"/>
</dbReference>
<proteinExistence type="predicted"/>
<dbReference type="InterPro" id="IPR013783">
    <property type="entry name" value="Ig-like_fold"/>
</dbReference>
<dbReference type="InterPro" id="IPR003961">
    <property type="entry name" value="FN3_dom"/>
</dbReference>
<dbReference type="InterPro" id="IPR004843">
    <property type="entry name" value="Calcineurin-like_PHP"/>
</dbReference>
<dbReference type="PROSITE" id="PS51841">
    <property type="entry name" value="LTD"/>
    <property type="match status" value="1"/>
</dbReference>
<feature type="region of interest" description="Disordered" evidence="1">
    <location>
        <begin position="1458"/>
        <end position="1479"/>
    </location>
</feature>
<dbReference type="GO" id="GO:0016787">
    <property type="term" value="F:hydrolase activity"/>
    <property type="evidence" value="ECO:0007669"/>
    <property type="project" value="InterPro"/>
</dbReference>
<evidence type="ECO:0000313" key="4">
    <source>
        <dbReference type="EMBL" id="TLS50750.1"/>
    </source>
</evidence>
<dbReference type="InterPro" id="IPR054470">
    <property type="entry name" value="FIMAH_dom"/>
</dbReference>
<evidence type="ECO:0008006" key="6">
    <source>
        <dbReference type="Google" id="ProtNLM"/>
    </source>
</evidence>
<dbReference type="Pfam" id="PF22888">
    <property type="entry name" value="FIMAH"/>
    <property type="match status" value="1"/>
</dbReference>
<feature type="compositionally biased region" description="Basic and acidic residues" evidence="1">
    <location>
        <begin position="1467"/>
        <end position="1479"/>
    </location>
</feature>
<dbReference type="PANTHER" id="PTHR43143">
    <property type="entry name" value="METALLOPHOSPHOESTERASE, CALCINEURIN SUPERFAMILY"/>
    <property type="match status" value="1"/>
</dbReference>
<dbReference type="Gene3D" id="2.60.40.10">
    <property type="entry name" value="Immunoglobulins"/>
    <property type="match status" value="1"/>
</dbReference>
<protein>
    <recommendedName>
        <fullName evidence="6">Metallophosphoesterase</fullName>
    </recommendedName>
</protein>
<keyword evidence="5" id="KW-1185">Reference proteome</keyword>
<dbReference type="InterPro" id="IPR036116">
    <property type="entry name" value="FN3_sf"/>
</dbReference>
<dbReference type="Proteomes" id="UP000309676">
    <property type="component" value="Unassembled WGS sequence"/>
</dbReference>
<name>A0A5R9G9I8_9BACL</name>
<evidence type="ECO:0000313" key="5">
    <source>
        <dbReference type="Proteomes" id="UP000309676"/>
    </source>
</evidence>
<accession>A0A5R9G9I8</accession>
<comment type="caution">
    <text evidence="4">The sequence shown here is derived from an EMBL/GenBank/DDBJ whole genome shotgun (WGS) entry which is preliminary data.</text>
</comment>
<feature type="region of interest" description="Disordered" evidence="1">
    <location>
        <begin position="240"/>
        <end position="271"/>
    </location>
</feature>
<dbReference type="Gene3D" id="3.60.21.10">
    <property type="match status" value="1"/>
</dbReference>
<evidence type="ECO:0000256" key="1">
    <source>
        <dbReference type="SAM" id="MobiDB-lite"/>
    </source>
</evidence>
<reference evidence="4 5" key="1">
    <citation type="submission" date="2019-05" db="EMBL/GenBank/DDBJ databases">
        <authorList>
            <person name="Narsing Rao M.P."/>
            <person name="Li W.J."/>
        </authorList>
    </citation>
    <scope>NUCLEOTIDE SEQUENCE [LARGE SCALE GENOMIC DNA]</scope>
    <source>
        <strain evidence="4 5">SYSU_K30003</strain>
    </source>
</reference>
<evidence type="ECO:0000259" key="3">
    <source>
        <dbReference type="PROSITE" id="PS51841"/>
    </source>
</evidence>
<dbReference type="InterPro" id="IPR051918">
    <property type="entry name" value="STPP_CPPED1"/>
</dbReference>
<dbReference type="InterPro" id="IPR036415">
    <property type="entry name" value="Lamin_tail_dom_sf"/>
</dbReference>
<dbReference type="PROSITE" id="PS50853">
    <property type="entry name" value="FN3"/>
    <property type="match status" value="1"/>
</dbReference>
<dbReference type="SUPFAM" id="SSF74853">
    <property type="entry name" value="Lamin A/C globular tail domain"/>
    <property type="match status" value="1"/>
</dbReference>
<evidence type="ECO:0000259" key="2">
    <source>
        <dbReference type="PROSITE" id="PS50853"/>
    </source>
</evidence>
<dbReference type="SMART" id="SM00060">
    <property type="entry name" value="FN3"/>
    <property type="match status" value="1"/>
</dbReference>
<gene>
    <name evidence="4" type="ORF">FE782_18800</name>
</gene>
<organism evidence="4 5">
    <name type="scientific">Paenibacillus antri</name>
    <dbReference type="NCBI Taxonomy" id="2582848"/>
    <lineage>
        <taxon>Bacteria</taxon>
        <taxon>Bacillati</taxon>
        <taxon>Bacillota</taxon>
        <taxon>Bacilli</taxon>
        <taxon>Bacillales</taxon>
        <taxon>Paenibacillaceae</taxon>
        <taxon>Paenibacillus</taxon>
    </lineage>
</organism>
<dbReference type="EMBL" id="VCIW01000013">
    <property type="protein sequence ID" value="TLS50750.1"/>
    <property type="molecule type" value="Genomic_DNA"/>
</dbReference>